<dbReference type="InterPro" id="IPR006664">
    <property type="entry name" value="OMP_bac"/>
</dbReference>
<comment type="subcellular location">
    <subcellularLocation>
        <location evidence="1">Cell outer membrane</location>
    </subcellularLocation>
</comment>
<evidence type="ECO:0000256" key="5">
    <source>
        <dbReference type="SAM" id="SignalP"/>
    </source>
</evidence>
<dbReference type="CDD" id="cd07185">
    <property type="entry name" value="OmpA_C-like"/>
    <property type="match status" value="1"/>
</dbReference>
<evidence type="ECO:0000256" key="3">
    <source>
        <dbReference type="ARBA" id="ARBA00023237"/>
    </source>
</evidence>
<dbReference type="InterPro" id="IPR036737">
    <property type="entry name" value="OmpA-like_sf"/>
</dbReference>
<dbReference type="SUPFAM" id="SSF103088">
    <property type="entry name" value="OmpA-like"/>
    <property type="match status" value="1"/>
</dbReference>
<dbReference type="RefSeq" id="WP_044222455.1">
    <property type="nucleotide sequence ID" value="NZ_JRYR02000001.1"/>
</dbReference>
<reference evidence="7 8" key="1">
    <citation type="journal article" date="2012" name="Int. J. Syst. Evol. Microbiol.">
        <title>Flammeovirga pacifica sp. nov., isolated from deep-sea sediment.</title>
        <authorList>
            <person name="Xu H."/>
            <person name="Fu Y."/>
            <person name="Yang N."/>
            <person name="Ding Z."/>
            <person name="Lai Q."/>
            <person name="Zeng R."/>
        </authorList>
    </citation>
    <scope>NUCLEOTIDE SEQUENCE [LARGE SCALE GENOMIC DNA]</scope>
    <source>
        <strain evidence="8">DSM 24597 / LMG 26175 / WPAGA1</strain>
    </source>
</reference>
<dbReference type="STRING" id="915059.NH26_05115"/>
<proteinExistence type="predicted"/>
<dbReference type="Gene3D" id="2.120.10.30">
    <property type="entry name" value="TolB, C-terminal domain"/>
    <property type="match status" value="1"/>
</dbReference>
<feature type="signal peptide" evidence="5">
    <location>
        <begin position="1"/>
        <end position="18"/>
    </location>
</feature>
<dbReference type="PRINTS" id="PR01021">
    <property type="entry name" value="OMPADOMAIN"/>
</dbReference>
<dbReference type="PANTHER" id="PTHR30329:SF21">
    <property type="entry name" value="LIPOPROTEIN YIAD-RELATED"/>
    <property type="match status" value="1"/>
</dbReference>
<dbReference type="Pfam" id="PF00691">
    <property type="entry name" value="OmpA"/>
    <property type="match status" value="1"/>
</dbReference>
<protein>
    <recommendedName>
        <fullName evidence="6">OmpA-like domain-containing protein</fullName>
    </recommendedName>
</protein>
<organism evidence="7 8">
    <name type="scientific">Flammeovirga pacifica</name>
    <dbReference type="NCBI Taxonomy" id="915059"/>
    <lineage>
        <taxon>Bacteria</taxon>
        <taxon>Pseudomonadati</taxon>
        <taxon>Bacteroidota</taxon>
        <taxon>Cytophagia</taxon>
        <taxon>Cytophagales</taxon>
        <taxon>Flammeovirgaceae</taxon>
        <taxon>Flammeovirga</taxon>
    </lineage>
</organism>
<dbReference type="Gene3D" id="3.30.1330.60">
    <property type="entry name" value="OmpA-like domain"/>
    <property type="match status" value="1"/>
</dbReference>
<dbReference type="Pfam" id="PF07676">
    <property type="entry name" value="PD40"/>
    <property type="match status" value="3"/>
</dbReference>
<dbReference type="AlphaFoldDB" id="A0A1S1YXN9"/>
<keyword evidence="2 4" id="KW-0472">Membrane</keyword>
<dbReference type="InterPro" id="IPR050330">
    <property type="entry name" value="Bact_OuterMem_StrucFunc"/>
</dbReference>
<dbReference type="PROSITE" id="PS51123">
    <property type="entry name" value="OMPA_2"/>
    <property type="match status" value="1"/>
</dbReference>
<evidence type="ECO:0000256" key="4">
    <source>
        <dbReference type="PROSITE-ProRule" id="PRU00473"/>
    </source>
</evidence>
<evidence type="ECO:0000256" key="1">
    <source>
        <dbReference type="ARBA" id="ARBA00004442"/>
    </source>
</evidence>
<dbReference type="InterPro" id="IPR011659">
    <property type="entry name" value="WD40"/>
</dbReference>
<dbReference type="OrthoDB" id="1488841at2"/>
<dbReference type="Proteomes" id="UP000179797">
    <property type="component" value="Unassembled WGS sequence"/>
</dbReference>
<dbReference type="InterPro" id="IPR006665">
    <property type="entry name" value="OmpA-like"/>
</dbReference>
<dbReference type="Gene3D" id="1.25.40.10">
    <property type="entry name" value="Tetratricopeptide repeat domain"/>
    <property type="match status" value="1"/>
</dbReference>
<gene>
    <name evidence="7" type="ORF">NH26_05115</name>
</gene>
<sequence length="633" mass="71570">MKQFFIYLFLLLSSVVGAQNANKASKHFIKAEEAIRIRQIGEAKLLLEKSIAADSTFGDSYYLLSYLYILERDYIKSRALYAQLMNCCGDNPKYALAHLSLAQYEWSEGNYEKAKKYAIEFLDFNPDKKLYREKKSANKIIASCNYALANMKNALPYSPMNLGEIVNVKDQQYFPAITANGEEMYFTARDKNTDENIYKIKKQEGKWASPEEVKELNTKFNEGTCTISADGTIMIFTSCESTRDLPGYGSCDLFMAIKEGDTWLKPRNLGPNVNSAEWESQPSLSADGRTLYFVSDRRGGLGKKDIWKSELNSQGQWKPAVNLGDVVNTTDDDISPYIHANGQTLYFSSKGHLGFGGLDIFISEKKNSQEWGEVRNIGYPVNDHTDQVAFIVSADGSKGYFSKEEIQEDGTRDSHLVSIDIPQEIQPVVLSGFLEGVVYDAITKTPLKAELELKLLENKETESVLLSDKKTGKYLIVLNQDQEYALYISRPGYLFQSLTFDTHNMGVDGKRLDIFLDRIESGKNITLNNIFFDSNEFNLKRKSQIELDKILTFMSNNKDIQVEIGGHTDDIGDDNYNKELSQKRAEAVVNYLIEKGIDAKRLTAKGYGEKSPIADNTTDEGRTKNRRIEFSVM</sequence>
<keyword evidence="3" id="KW-0998">Cell outer membrane</keyword>
<dbReference type="SUPFAM" id="SSF48452">
    <property type="entry name" value="TPR-like"/>
    <property type="match status" value="1"/>
</dbReference>
<dbReference type="PRINTS" id="PR01023">
    <property type="entry name" value="NAFLGMOTY"/>
</dbReference>
<accession>A0A1S1YXN9</accession>
<keyword evidence="8" id="KW-1185">Reference proteome</keyword>
<dbReference type="GO" id="GO:0009279">
    <property type="term" value="C:cell outer membrane"/>
    <property type="evidence" value="ECO:0007669"/>
    <property type="project" value="UniProtKB-SubCell"/>
</dbReference>
<evidence type="ECO:0000313" key="7">
    <source>
        <dbReference type="EMBL" id="OHX65771.1"/>
    </source>
</evidence>
<dbReference type="SUPFAM" id="SSF82171">
    <property type="entry name" value="DPP6 N-terminal domain-like"/>
    <property type="match status" value="1"/>
</dbReference>
<feature type="domain" description="OmpA-like" evidence="6">
    <location>
        <begin position="520"/>
        <end position="633"/>
    </location>
</feature>
<dbReference type="InterPro" id="IPR011990">
    <property type="entry name" value="TPR-like_helical_dom_sf"/>
</dbReference>
<comment type="caution">
    <text evidence="7">The sequence shown here is derived from an EMBL/GenBank/DDBJ whole genome shotgun (WGS) entry which is preliminary data.</text>
</comment>
<name>A0A1S1YXN9_FLAPC</name>
<evidence type="ECO:0000256" key="2">
    <source>
        <dbReference type="ARBA" id="ARBA00023136"/>
    </source>
</evidence>
<feature type="chain" id="PRO_5010236870" description="OmpA-like domain-containing protein" evidence="5">
    <location>
        <begin position="19"/>
        <end position="633"/>
    </location>
</feature>
<evidence type="ECO:0000313" key="8">
    <source>
        <dbReference type="Proteomes" id="UP000179797"/>
    </source>
</evidence>
<dbReference type="PANTHER" id="PTHR30329">
    <property type="entry name" value="STATOR ELEMENT OF FLAGELLAR MOTOR COMPLEX"/>
    <property type="match status" value="1"/>
</dbReference>
<keyword evidence="5" id="KW-0732">Signal</keyword>
<evidence type="ECO:0000259" key="6">
    <source>
        <dbReference type="PROSITE" id="PS51123"/>
    </source>
</evidence>
<dbReference type="EMBL" id="JRYR02000001">
    <property type="protein sequence ID" value="OHX65771.1"/>
    <property type="molecule type" value="Genomic_DNA"/>
</dbReference>
<dbReference type="InterPro" id="IPR011042">
    <property type="entry name" value="6-blade_b-propeller_TolB-like"/>
</dbReference>